<sequence>MTPLVVILAIAAYFIMFFAVSHLSGRRSDNAAFFNAGRRVPWLIVALATISAPISGVTFISVPGMVADKGASYMQMTFGFVIGYLVIAYILVPLFYRRNLISIYGYLGQRFGRGTYSTGAWFFFISKMLGAAVRFFVVCVVLQALVFKPMGIPFAANVIVTVGLIWGCTFRGGVKSIIWTDVIKSICLIASVGLCIWYISQSLTSTGIDPYTAVTNHPSSRIFFFDNPSEGTYFWKQFIAGIFMVVAMTGLDQDMMQRNLACADITQCRKNMVSASLMQLIIIGMFLLLGTMLLLYIENTPTLHMPDKPDEIFSLVATHGGLPVAVGILFIIGLISVSYSAAASALVSLTTSFTVDILGWQKMEEHTLSRRRKAIHLAMAAIMAVIIVVFFHVSDDDAISTVYVLASYTYGPILGLFAFGMLSKLPVADRYVPAVCIAAPAICWLVKEWLGRAYSYQMSFELLLLNAALTIAGLWIIAVRQPQNAPSAETI</sequence>
<keyword evidence="2" id="KW-1185">Reference proteome</keyword>
<name>A0AC61S5Y9_9BACT</name>
<protein>
    <submittedName>
        <fullName evidence="1">Sodium:solute symporter</fullName>
    </submittedName>
</protein>
<dbReference type="Proteomes" id="UP000305401">
    <property type="component" value="Unassembled WGS sequence"/>
</dbReference>
<reference evidence="1" key="1">
    <citation type="submission" date="2019-04" db="EMBL/GenBank/DDBJ databases">
        <title>Microbes associate with the intestines of laboratory mice.</title>
        <authorList>
            <person name="Navarre W."/>
            <person name="Wong E."/>
            <person name="Huang K.C."/>
            <person name="Tropini C."/>
            <person name="Ng K."/>
            <person name="Yu B."/>
        </authorList>
    </citation>
    <scope>NUCLEOTIDE SEQUENCE</scope>
    <source>
        <strain evidence="1">NM86_A22</strain>
    </source>
</reference>
<accession>A0AC61S5Y9</accession>
<comment type="caution">
    <text evidence="1">The sequence shown here is derived from an EMBL/GenBank/DDBJ whole genome shotgun (WGS) entry which is preliminary data.</text>
</comment>
<evidence type="ECO:0000313" key="1">
    <source>
        <dbReference type="EMBL" id="THG50163.1"/>
    </source>
</evidence>
<gene>
    <name evidence="1" type="ORF">E5990_06655</name>
</gene>
<dbReference type="EMBL" id="SSTG01000072">
    <property type="protein sequence ID" value="THG50163.1"/>
    <property type="molecule type" value="Genomic_DNA"/>
</dbReference>
<evidence type="ECO:0000313" key="2">
    <source>
        <dbReference type="Proteomes" id="UP000305401"/>
    </source>
</evidence>
<organism evidence="1 2">
    <name type="scientific">Muribaculum caecicola</name>
    <dbReference type="NCBI Taxonomy" id="3038144"/>
    <lineage>
        <taxon>Bacteria</taxon>
        <taxon>Pseudomonadati</taxon>
        <taxon>Bacteroidota</taxon>
        <taxon>Bacteroidia</taxon>
        <taxon>Bacteroidales</taxon>
        <taxon>Muribaculaceae</taxon>
        <taxon>Muribaculum</taxon>
    </lineage>
</organism>
<proteinExistence type="predicted"/>